<evidence type="ECO:0008006" key="4">
    <source>
        <dbReference type="Google" id="ProtNLM"/>
    </source>
</evidence>
<name>A0A9D7LQZ9_9RHOO</name>
<keyword evidence="1" id="KW-0175">Coiled coil</keyword>
<evidence type="ECO:0000256" key="1">
    <source>
        <dbReference type="SAM" id="Coils"/>
    </source>
</evidence>
<evidence type="ECO:0000313" key="2">
    <source>
        <dbReference type="EMBL" id="MBK8891519.1"/>
    </source>
</evidence>
<sequence>MSKRDEYVAKMKLQLDELNGKMDELEAKAKEAKAEARDKYKEEMGKLRDQSKLAVAKLEELKVSGEDKWEAMVAEMEKIRDAFTHSYNYFKSQLKA</sequence>
<gene>
    <name evidence="2" type="ORF">IPN75_14665</name>
</gene>
<proteinExistence type="predicted"/>
<dbReference type="AlphaFoldDB" id="A0A9D7LQZ9"/>
<accession>A0A9D7LQZ9</accession>
<comment type="caution">
    <text evidence="2">The sequence shown here is derived from an EMBL/GenBank/DDBJ whole genome shotgun (WGS) entry which is preliminary data.</text>
</comment>
<dbReference type="EMBL" id="JADKBR010000017">
    <property type="protein sequence ID" value="MBK8891519.1"/>
    <property type="molecule type" value="Genomic_DNA"/>
</dbReference>
<dbReference type="Proteomes" id="UP000808146">
    <property type="component" value="Unassembled WGS sequence"/>
</dbReference>
<protein>
    <recommendedName>
        <fullName evidence="4">Coiled coil domain-containing protein</fullName>
    </recommendedName>
</protein>
<reference evidence="2" key="1">
    <citation type="submission" date="2020-10" db="EMBL/GenBank/DDBJ databases">
        <title>Connecting structure to function with the recovery of over 1000 high-quality activated sludge metagenome-assembled genomes encoding full-length rRNA genes using long-read sequencing.</title>
        <authorList>
            <person name="Singleton C.M."/>
            <person name="Petriglieri F."/>
            <person name="Kristensen J.M."/>
            <person name="Kirkegaard R.H."/>
            <person name="Michaelsen T.Y."/>
            <person name="Andersen M.H."/>
            <person name="Karst S.M."/>
            <person name="Dueholm M.S."/>
            <person name="Nielsen P.H."/>
            <person name="Albertsen M."/>
        </authorList>
    </citation>
    <scope>NUCLEOTIDE SEQUENCE</scope>
    <source>
        <strain evidence="2">OdNE_18-Q3-R46-58_BAT3C.305</strain>
    </source>
</reference>
<feature type="coiled-coil region" evidence="1">
    <location>
        <begin position="8"/>
        <end position="50"/>
    </location>
</feature>
<organism evidence="2 3">
    <name type="scientific">Candidatus Dechloromonas phosphorivorans</name>
    <dbReference type="NCBI Taxonomy" id="2899244"/>
    <lineage>
        <taxon>Bacteria</taxon>
        <taxon>Pseudomonadati</taxon>
        <taxon>Pseudomonadota</taxon>
        <taxon>Betaproteobacteria</taxon>
        <taxon>Rhodocyclales</taxon>
        <taxon>Azonexaceae</taxon>
        <taxon>Dechloromonas</taxon>
    </lineage>
</organism>
<evidence type="ECO:0000313" key="3">
    <source>
        <dbReference type="Proteomes" id="UP000808146"/>
    </source>
</evidence>